<keyword evidence="2" id="KW-1185">Reference proteome</keyword>
<dbReference type="AlphaFoldDB" id="A0AAD9J1N1"/>
<reference evidence="1" key="1">
    <citation type="journal article" date="2023" name="Mol. Biol. Evol.">
        <title>Third-Generation Sequencing Reveals the Adaptive Role of the Epigenome in Three Deep-Sea Polychaetes.</title>
        <authorList>
            <person name="Perez M."/>
            <person name="Aroh O."/>
            <person name="Sun Y."/>
            <person name="Lan Y."/>
            <person name="Juniper S.K."/>
            <person name="Young C.R."/>
            <person name="Angers B."/>
            <person name="Qian P.Y."/>
        </authorList>
    </citation>
    <scope>NUCLEOTIDE SEQUENCE</scope>
    <source>
        <strain evidence="1">P08H-3</strain>
    </source>
</reference>
<comment type="caution">
    <text evidence="1">The sequence shown here is derived from an EMBL/GenBank/DDBJ whole genome shotgun (WGS) entry which is preliminary data.</text>
</comment>
<dbReference type="Proteomes" id="UP001208570">
    <property type="component" value="Unassembled WGS sequence"/>
</dbReference>
<proteinExistence type="predicted"/>
<organism evidence="1 2">
    <name type="scientific">Paralvinella palmiformis</name>
    <dbReference type="NCBI Taxonomy" id="53620"/>
    <lineage>
        <taxon>Eukaryota</taxon>
        <taxon>Metazoa</taxon>
        <taxon>Spiralia</taxon>
        <taxon>Lophotrochozoa</taxon>
        <taxon>Annelida</taxon>
        <taxon>Polychaeta</taxon>
        <taxon>Sedentaria</taxon>
        <taxon>Canalipalpata</taxon>
        <taxon>Terebellida</taxon>
        <taxon>Terebelliformia</taxon>
        <taxon>Alvinellidae</taxon>
        <taxon>Paralvinella</taxon>
    </lineage>
</organism>
<dbReference type="EMBL" id="JAODUP010000763">
    <property type="protein sequence ID" value="KAK2144373.1"/>
    <property type="molecule type" value="Genomic_DNA"/>
</dbReference>
<gene>
    <name evidence="1" type="ORF">LSH36_763g00017</name>
</gene>
<sequence>MIYDNCPAFVAHSIEQVQRRAALACTGAYRNTIHAILLKELGWPTLSKRRESHKICQMYKLLSNISPAYLVCRLPL</sequence>
<accession>A0AAD9J1N1</accession>
<evidence type="ECO:0000313" key="2">
    <source>
        <dbReference type="Proteomes" id="UP001208570"/>
    </source>
</evidence>
<protein>
    <submittedName>
        <fullName evidence="1">Uncharacterized protein</fullName>
    </submittedName>
</protein>
<evidence type="ECO:0000313" key="1">
    <source>
        <dbReference type="EMBL" id="KAK2144373.1"/>
    </source>
</evidence>
<name>A0AAD9J1N1_9ANNE</name>